<name>A0A2K4ZAW1_9FIRM</name>
<dbReference type="OrthoDB" id="9156079at2"/>
<organism evidence="2 3">
    <name type="scientific">Acetatifactor muris</name>
    <dbReference type="NCBI Taxonomy" id="879566"/>
    <lineage>
        <taxon>Bacteria</taxon>
        <taxon>Bacillati</taxon>
        <taxon>Bacillota</taxon>
        <taxon>Clostridia</taxon>
        <taxon>Lachnospirales</taxon>
        <taxon>Lachnospiraceae</taxon>
        <taxon>Acetatifactor</taxon>
    </lineage>
</organism>
<dbReference type="AlphaFoldDB" id="A0A2K4ZAW1"/>
<evidence type="ECO:0000313" key="3">
    <source>
        <dbReference type="Proteomes" id="UP000236311"/>
    </source>
</evidence>
<protein>
    <recommendedName>
        <fullName evidence="1">Integron cassette protein domain-containing protein</fullName>
    </recommendedName>
</protein>
<gene>
    <name evidence="2" type="ORF">AMURIS_00309</name>
</gene>
<evidence type="ECO:0000259" key="1">
    <source>
        <dbReference type="Pfam" id="PF21648"/>
    </source>
</evidence>
<dbReference type="EMBL" id="OFSM01000002">
    <property type="protein sequence ID" value="SOY27605.1"/>
    <property type="molecule type" value="Genomic_DNA"/>
</dbReference>
<dbReference type="InterPro" id="IPR048473">
    <property type="entry name" value="M1E1E6-like"/>
</dbReference>
<dbReference type="RefSeq" id="WP_103237746.1">
    <property type="nucleotide sequence ID" value="NZ_JANJZD010000002.1"/>
</dbReference>
<dbReference type="InterPro" id="IPR048474">
    <property type="entry name" value="M1E1E6-like_sf"/>
</dbReference>
<dbReference type="Gene3D" id="3.30.2210.10">
    <property type="entry name" value="Integron cassette protein superfamily"/>
    <property type="match status" value="1"/>
</dbReference>
<evidence type="ECO:0000313" key="2">
    <source>
        <dbReference type="EMBL" id="SOY27605.1"/>
    </source>
</evidence>
<sequence>MRDENKEWDNVRKRNLRISIARGLKEKEWGSDRTFSESEVKQIFRFKARDLAYYADAFFQKTGETYILSDKERKYIDKILRANKTAIEFLKDADAKFVAEFGSFHDEYENSTYGNFSYSRYHKIEKSVAELLPVLHWGHLPIFYKHLLYNRGINPEQDITGFYDHYDSLKALLDEIRGKGQRMQIESDETLEKRLMFEVYTRRWGHTDRYRIKRTIDGWDCSHIAIKGKCEKNGEGALFENLHHDCVFFPEDAVKYGMEELWEAADEGEIGLEELQRRLQQVADWISHVEKAAGEGQPEWVNYF</sequence>
<reference evidence="2 3" key="1">
    <citation type="submission" date="2018-01" db="EMBL/GenBank/DDBJ databases">
        <authorList>
            <person name="Gaut B.S."/>
            <person name="Morton B.R."/>
            <person name="Clegg M.T."/>
            <person name="Duvall M.R."/>
        </authorList>
    </citation>
    <scope>NUCLEOTIDE SEQUENCE [LARGE SCALE GENOMIC DNA]</scope>
    <source>
        <strain evidence="2">GP69</strain>
    </source>
</reference>
<feature type="domain" description="Integron cassette protein" evidence="1">
    <location>
        <begin position="196"/>
        <end position="289"/>
    </location>
</feature>
<dbReference type="Pfam" id="PF21648">
    <property type="entry name" value="M1E1E6-like"/>
    <property type="match status" value="1"/>
</dbReference>
<accession>A0A2K4ZAW1</accession>
<dbReference type="Proteomes" id="UP000236311">
    <property type="component" value="Unassembled WGS sequence"/>
</dbReference>
<keyword evidence="3" id="KW-1185">Reference proteome</keyword>
<proteinExistence type="predicted"/>